<protein>
    <submittedName>
        <fullName evidence="2">JHY protein</fullName>
    </submittedName>
</protein>
<feature type="compositionally biased region" description="Basic and acidic residues" evidence="1">
    <location>
        <begin position="349"/>
        <end position="359"/>
    </location>
</feature>
<proteinExistence type="predicted"/>
<dbReference type="EMBL" id="JAATIS010000147">
    <property type="protein sequence ID" value="KAG2469820.1"/>
    <property type="molecule type" value="Genomic_DNA"/>
</dbReference>
<feature type="region of interest" description="Disordered" evidence="1">
    <location>
        <begin position="1"/>
        <end position="34"/>
    </location>
</feature>
<keyword evidence="3" id="KW-1185">Reference proteome</keyword>
<feature type="region of interest" description="Disordered" evidence="1">
    <location>
        <begin position="68"/>
        <end position="140"/>
    </location>
</feature>
<dbReference type="OrthoDB" id="10057281at2759"/>
<dbReference type="AlphaFoldDB" id="A0A8X7XIQ0"/>
<reference evidence="2 3" key="1">
    <citation type="journal article" date="2021" name="Cell">
        <title>Tracing the genetic footprints of vertebrate landing in non-teleost ray-finned fishes.</title>
        <authorList>
            <person name="Bi X."/>
            <person name="Wang K."/>
            <person name="Yang L."/>
            <person name="Pan H."/>
            <person name="Jiang H."/>
            <person name="Wei Q."/>
            <person name="Fang M."/>
            <person name="Yu H."/>
            <person name="Zhu C."/>
            <person name="Cai Y."/>
            <person name="He Y."/>
            <person name="Gan X."/>
            <person name="Zeng H."/>
            <person name="Yu D."/>
            <person name="Zhu Y."/>
            <person name="Jiang H."/>
            <person name="Qiu Q."/>
            <person name="Yang H."/>
            <person name="Zhang Y.E."/>
            <person name="Wang W."/>
            <person name="Zhu M."/>
            <person name="He S."/>
            <person name="Zhang G."/>
        </authorList>
    </citation>
    <scope>NUCLEOTIDE SEQUENCE [LARGE SCALE GENOMIC DNA]</scope>
    <source>
        <strain evidence="2">Bchr_013</strain>
    </source>
</reference>
<dbReference type="RefSeq" id="XP_039620053.1">
    <property type="nucleotide sequence ID" value="XM_039764119.1"/>
</dbReference>
<evidence type="ECO:0000256" key="1">
    <source>
        <dbReference type="SAM" id="MobiDB-lite"/>
    </source>
</evidence>
<name>A0A8X7XIQ0_POLSE</name>
<comment type="caution">
    <text evidence="2">The sequence shown here is derived from an EMBL/GenBank/DDBJ whole genome shotgun (WGS) entry which is preliminary data.</text>
</comment>
<feature type="region of interest" description="Disordered" evidence="1">
    <location>
        <begin position="318"/>
        <end position="484"/>
    </location>
</feature>
<feature type="non-terminal residue" evidence="2">
    <location>
        <position position="1"/>
    </location>
</feature>
<feature type="compositionally biased region" description="Basic and acidic residues" evidence="1">
    <location>
        <begin position="323"/>
        <end position="341"/>
    </location>
</feature>
<feature type="compositionally biased region" description="Polar residues" evidence="1">
    <location>
        <begin position="211"/>
        <end position="225"/>
    </location>
</feature>
<feature type="region of interest" description="Disordered" evidence="1">
    <location>
        <begin position="177"/>
        <end position="254"/>
    </location>
</feature>
<evidence type="ECO:0000313" key="2">
    <source>
        <dbReference type="EMBL" id="KAG2469820.1"/>
    </source>
</evidence>
<feature type="compositionally biased region" description="Basic and acidic residues" evidence="1">
    <location>
        <begin position="182"/>
        <end position="201"/>
    </location>
</feature>
<dbReference type="Proteomes" id="UP000886611">
    <property type="component" value="Unassembled WGS sequence"/>
</dbReference>
<dbReference type="PANTHER" id="PTHR14726:SF1">
    <property type="entry name" value="JHY PROTEIN HOMOLOG"/>
    <property type="match status" value="1"/>
</dbReference>
<dbReference type="InterPro" id="IPR027968">
    <property type="entry name" value="JHY"/>
</dbReference>
<feature type="compositionally biased region" description="Basic and acidic residues" evidence="1">
    <location>
        <begin position="119"/>
        <end position="140"/>
    </location>
</feature>
<feature type="compositionally biased region" description="Basic and acidic residues" evidence="1">
    <location>
        <begin position="774"/>
        <end position="791"/>
    </location>
</feature>
<organism evidence="2 3">
    <name type="scientific">Polypterus senegalus</name>
    <name type="common">Senegal bichir</name>
    <dbReference type="NCBI Taxonomy" id="55291"/>
    <lineage>
        <taxon>Eukaryota</taxon>
        <taxon>Metazoa</taxon>
        <taxon>Chordata</taxon>
        <taxon>Craniata</taxon>
        <taxon>Vertebrata</taxon>
        <taxon>Euteleostomi</taxon>
        <taxon>Actinopterygii</taxon>
        <taxon>Polypteriformes</taxon>
        <taxon>Polypteridae</taxon>
        <taxon>Polypterus</taxon>
    </lineage>
</organism>
<dbReference type="Pfam" id="PF15261">
    <property type="entry name" value="JHY"/>
    <property type="match status" value="1"/>
</dbReference>
<accession>A0A8X7XIQ0</accession>
<sequence>MDKISPTNRKKLIEPGAPYTRLPEVPESPPTIEDDLHLSLRDSLESDTESLAQERKYQFDLQRRIHQTEKLVYRDEPSDHSKNEVEYRNDDNEEDNDNYSIYDSLEEPTLNYLPGDIPAYKENEPMQLDENKESRAQDDDKYASLRYDPDWINNLDGASKFATDGLSVVEDFSGDSLGESLDVPHDSPRKPWVEDSEERTLRIHTPAPSKGSASFSVSKNKQNVETAPKLPPTPYYPQYRENMNKNKSGDPAAGLSWNFQNADVENVRAYKEFNKQSSLNKEIKWSSGLEEETDEPLDYQYEGELNFSNVKSATVGKTITPVKSHEGKNSNNRQFKEDRSKKVSQKPARPTEDFVEKNKFTLGVNSEKQGSYLRYHSKKKEASVQQQVSTVEEKDDDSETYSISSHEGQNEALDPELRWMQRTQKLKTHKSKQLVARKRGEQDSSRKPPLPPDSKTQRSNKQNGVLEIPLQDRRHNVSFNGSLHSDHQNSEVLVLDDLNSSRSSNLDSSGNSMVSTLHGAKVKSFKQKAPTVNLNINFDGADIQPYVIQDQQKTIINLKSPQSLSSKAVYWSPRTIHDSSFGKYPAGQDVMAASYAWQYPRPLLTALPASQVPYDELLAHQKHANLMHPQRTADDRFGMEPITYDKRMDLNKQRFSPLSHMQSSNQQFGKLAQHNQWQPSGHPEQKVKTYTVLPPIAHTSGSDSNLNERTSERSVSNLQRSSSEGYLAQMEKQKQLRHKVTYKPYTLTDYANLNQEMKLGGLGPNYMISDEKTEKMKQQKEYSKQIREQNQKMKRSSMPPAANTENKQEKKNTVRDKALEYAKNIRKPKPPVQTKSTNEKPTREAFSDHVQYLEDLDLSHLATLEMLQRRHEAEKQVVAGFKVLNVG</sequence>
<feature type="compositionally biased region" description="Basic residues" evidence="1">
    <location>
        <begin position="424"/>
        <end position="437"/>
    </location>
</feature>
<feature type="region of interest" description="Disordered" evidence="1">
    <location>
        <begin position="774"/>
        <end position="844"/>
    </location>
</feature>
<feature type="region of interest" description="Disordered" evidence="1">
    <location>
        <begin position="695"/>
        <end position="725"/>
    </location>
</feature>
<dbReference type="GO" id="GO:0035082">
    <property type="term" value="P:axoneme assembly"/>
    <property type="evidence" value="ECO:0007669"/>
    <property type="project" value="TreeGrafter"/>
</dbReference>
<feature type="compositionally biased region" description="Basic and acidic residues" evidence="1">
    <location>
        <begin position="806"/>
        <end position="820"/>
    </location>
</feature>
<feature type="non-terminal residue" evidence="2">
    <location>
        <position position="887"/>
    </location>
</feature>
<gene>
    <name evidence="2" type="primary">Jhy</name>
    <name evidence="2" type="ORF">GTO96_0023143</name>
</gene>
<feature type="compositionally biased region" description="Basic and acidic residues" evidence="1">
    <location>
        <begin position="68"/>
        <end position="90"/>
    </location>
</feature>
<evidence type="ECO:0000313" key="3">
    <source>
        <dbReference type="Proteomes" id="UP000886611"/>
    </source>
</evidence>
<feature type="compositionally biased region" description="Polar residues" evidence="1">
    <location>
        <begin position="699"/>
        <end position="724"/>
    </location>
</feature>
<dbReference type="GeneID" id="120535927"/>
<dbReference type="PANTHER" id="PTHR14726">
    <property type="entry name" value="JHY PROTEIN HOMOLOG"/>
    <property type="match status" value="1"/>
</dbReference>